<organism evidence="1 2">
    <name type="scientific">Candidatus Mailhella merdigallinarum</name>
    <dbReference type="NCBI Taxonomy" id="2838658"/>
    <lineage>
        <taxon>Bacteria</taxon>
        <taxon>Pseudomonadati</taxon>
        <taxon>Thermodesulfobacteriota</taxon>
        <taxon>Desulfovibrionia</taxon>
        <taxon>Desulfovibrionales</taxon>
        <taxon>Desulfovibrionaceae</taxon>
        <taxon>Mailhella</taxon>
    </lineage>
</organism>
<evidence type="ECO:0000313" key="1">
    <source>
        <dbReference type="EMBL" id="HJA09201.1"/>
    </source>
</evidence>
<evidence type="ECO:0000313" key="2">
    <source>
        <dbReference type="Proteomes" id="UP000824225"/>
    </source>
</evidence>
<dbReference type="Pfam" id="PF07419">
    <property type="entry name" value="PilM"/>
    <property type="match status" value="1"/>
</dbReference>
<reference evidence="1" key="1">
    <citation type="journal article" date="2021" name="PeerJ">
        <title>Extensive microbial diversity within the chicken gut microbiome revealed by metagenomics and culture.</title>
        <authorList>
            <person name="Gilroy R."/>
            <person name="Ravi A."/>
            <person name="Getino M."/>
            <person name="Pursley I."/>
            <person name="Horton D.L."/>
            <person name="Alikhan N.F."/>
            <person name="Baker D."/>
            <person name="Gharbi K."/>
            <person name="Hall N."/>
            <person name="Watson M."/>
            <person name="Adriaenssens E.M."/>
            <person name="Foster-Nyarko E."/>
            <person name="Jarju S."/>
            <person name="Secka A."/>
            <person name="Antonio M."/>
            <person name="Oren A."/>
            <person name="Chaudhuri R.R."/>
            <person name="La Ragione R."/>
            <person name="Hildebrand F."/>
            <person name="Pallen M.J."/>
        </authorList>
    </citation>
    <scope>NUCLEOTIDE SEQUENCE</scope>
    <source>
        <strain evidence="1">CHK186-16707</strain>
    </source>
</reference>
<protein>
    <submittedName>
        <fullName evidence="1">Type IV pilus biogenesis protein PilM</fullName>
    </submittedName>
</protein>
<dbReference type="InterPro" id="IPR009987">
    <property type="entry name" value="IM_PilM"/>
</dbReference>
<name>A0A9D2HFG8_9BACT</name>
<reference evidence="1" key="2">
    <citation type="submission" date="2021-04" db="EMBL/GenBank/DDBJ databases">
        <authorList>
            <person name="Gilroy R."/>
        </authorList>
    </citation>
    <scope>NUCLEOTIDE SEQUENCE</scope>
    <source>
        <strain evidence="1">CHK186-16707</strain>
    </source>
</reference>
<sequence length="141" mass="15377">MKALAVLAFFLGILAVLNWRSAGPESEPRAAAVAVNYVQFRQAVLHHVFALGHVAPGEIDEPDLPSGWTALRPWRARIDDGRCYVWGTASWAEQREIAALLYGTYATGRAEGSRLIPGHGETLTLPDFIPTGNVVSVFLLH</sequence>
<dbReference type="Proteomes" id="UP000824225">
    <property type="component" value="Unassembled WGS sequence"/>
</dbReference>
<dbReference type="EMBL" id="DXAN01000026">
    <property type="protein sequence ID" value="HJA09201.1"/>
    <property type="molecule type" value="Genomic_DNA"/>
</dbReference>
<gene>
    <name evidence="1" type="primary">pilM</name>
    <name evidence="1" type="ORF">H9962_08450</name>
</gene>
<dbReference type="AlphaFoldDB" id="A0A9D2HFG8"/>
<accession>A0A9D2HFG8</accession>
<proteinExistence type="predicted"/>
<comment type="caution">
    <text evidence="1">The sequence shown here is derived from an EMBL/GenBank/DDBJ whole genome shotgun (WGS) entry which is preliminary data.</text>
</comment>